<proteinExistence type="inferred from homology"/>
<dbReference type="GO" id="GO:1990904">
    <property type="term" value="C:ribonucleoprotein complex"/>
    <property type="evidence" value="ECO:0007669"/>
    <property type="project" value="UniProtKB-KW"/>
</dbReference>
<dbReference type="InterPro" id="IPR034704">
    <property type="entry name" value="Ribosomal_bL28/bL31-like_sf"/>
</dbReference>
<reference evidence="6 7" key="1">
    <citation type="submission" date="2020-07" db="EMBL/GenBank/DDBJ databases">
        <title>Thermogemmata thermophila gen. nov., sp. nov., a novel moderate thermophilic planctomycete from a Kamchatka hot spring.</title>
        <authorList>
            <person name="Elcheninov A.G."/>
            <person name="Podosokorskaya O.A."/>
            <person name="Kovaleva O.L."/>
            <person name="Novikov A."/>
            <person name="Bonch-Osmolovskaya E.A."/>
            <person name="Toshchakov S.V."/>
            <person name="Kublanov I.V."/>
        </authorList>
    </citation>
    <scope>NUCLEOTIDE SEQUENCE [LARGE SCALE GENOMIC DNA]</scope>
    <source>
        <strain evidence="6 7">2918</strain>
    </source>
</reference>
<evidence type="ECO:0000256" key="3">
    <source>
        <dbReference type="ARBA" id="ARBA00022980"/>
    </source>
</evidence>
<dbReference type="Gene3D" id="4.10.830.30">
    <property type="entry name" value="Ribosomal protein L31"/>
    <property type="match status" value="1"/>
</dbReference>
<evidence type="ECO:0000313" key="6">
    <source>
        <dbReference type="EMBL" id="MBA2226505.1"/>
    </source>
</evidence>
<evidence type="ECO:0000256" key="5">
    <source>
        <dbReference type="HAMAP-Rule" id="MF_00502"/>
    </source>
</evidence>
<evidence type="ECO:0000256" key="1">
    <source>
        <dbReference type="ARBA" id="ARBA00008196"/>
    </source>
</evidence>
<dbReference type="InterPro" id="IPR002150">
    <property type="entry name" value="Ribosomal_bL31"/>
</dbReference>
<dbReference type="Proteomes" id="UP000542342">
    <property type="component" value="Unassembled WGS sequence"/>
</dbReference>
<dbReference type="InterPro" id="IPR042105">
    <property type="entry name" value="Ribosomal_bL31_sf"/>
</dbReference>
<keyword evidence="3 5" id="KW-0689">Ribosomal protein</keyword>
<dbReference type="InterPro" id="IPR027493">
    <property type="entry name" value="Ribosomal_bL31_B"/>
</dbReference>
<dbReference type="PANTHER" id="PTHR33280">
    <property type="entry name" value="50S RIBOSOMAL PROTEIN L31, CHLOROPLASTIC"/>
    <property type="match status" value="1"/>
</dbReference>
<evidence type="ECO:0000313" key="7">
    <source>
        <dbReference type="Proteomes" id="UP000542342"/>
    </source>
</evidence>
<evidence type="ECO:0000256" key="4">
    <source>
        <dbReference type="ARBA" id="ARBA00023274"/>
    </source>
</evidence>
<dbReference type="AlphaFoldDB" id="A0A7V8VED2"/>
<dbReference type="PANTHER" id="PTHR33280:SF1">
    <property type="entry name" value="LARGE RIBOSOMAL SUBUNIT PROTEIN BL31C"/>
    <property type="match status" value="1"/>
</dbReference>
<dbReference type="NCBIfam" id="TIGR00105">
    <property type="entry name" value="L31"/>
    <property type="match status" value="1"/>
</dbReference>
<sequence length="96" mass="11030">MKKGIHPQNYRPVVFQDASANFAFLTRSCVETEETIVWTDGKEYPLYRLEISSASHPFFTGKMKFVDTTGRVQKFQDKYKNARYARGKGPSEGEKS</sequence>
<dbReference type="GO" id="GO:0006412">
    <property type="term" value="P:translation"/>
    <property type="evidence" value="ECO:0007669"/>
    <property type="project" value="UniProtKB-UniRule"/>
</dbReference>
<keyword evidence="7" id="KW-1185">Reference proteome</keyword>
<dbReference type="GO" id="GO:0003735">
    <property type="term" value="F:structural constituent of ribosome"/>
    <property type="evidence" value="ECO:0007669"/>
    <property type="project" value="InterPro"/>
</dbReference>
<keyword evidence="4 5" id="KW-0687">Ribonucleoprotein</keyword>
<dbReference type="SUPFAM" id="SSF143800">
    <property type="entry name" value="L28p-like"/>
    <property type="match status" value="1"/>
</dbReference>
<dbReference type="PROSITE" id="PS01143">
    <property type="entry name" value="RIBOSOMAL_L31"/>
    <property type="match status" value="1"/>
</dbReference>
<dbReference type="Pfam" id="PF01197">
    <property type="entry name" value="Ribosomal_L31"/>
    <property type="match status" value="1"/>
</dbReference>
<protein>
    <recommendedName>
        <fullName evidence="5">Large ribosomal subunit protein bL31B</fullName>
    </recommendedName>
</protein>
<dbReference type="PRINTS" id="PR01249">
    <property type="entry name" value="RIBOSOMALL31"/>
</dbReference>
<accession>A0A7V8VED2</accession>
<name>A0A7V8VED2_9BACT</name>
<evidence type="ECO:0000256" key="2">
    <source>
        <dbReference type="ARBA" id="ARBA00011838"/>
    </source>
</evidence>
<gene>
    <name evidence="5" type="primary">rpmE2</name>
    <name evidence="6" type="ORF">H0921_10070</name>
</gene>
<dbReference type="NCBIfam" id="NF002462">
    <property type="entry name" value="PRK01678.1"/>
    <property type="match status" value="1"/>
</dbReference>
<dbReference type="HAMAP" id="MF_00502">
    <property type="entry name" value="Ribosomal_bL31_2"/>
    <property type="match status" value="1"/>
</dbReference>
<comment type="subunit">
    <text evidence="2 5">Part of the 50S ribosomal subunit.</text>
</comment>
<dbReference type="EMBL" id="JACEFB010000006">
    <property type="protein sequence ID" value="MBA2226505.1"/>
    <property type="molecule type" value="Genomic_DNA"/>
</dbReference>
<organism evidence="6 7">
    <name type="scientific">Thermogemmata fonticola</name>
    <dbReference type="NCBI Taxonomy" id="2755323"/>
    <lineage>
        <taxon>Bacteria</taxon>
        <taxon>Pseudomonadati</taxon>
        <taxon>Planctomycetota</taxon>
        <taxon>Planctomycetia</taxon>
        <taxon>Gemmatales</taxon>
        <taxon>Gemmataceae</taxon>
        <taxon>Thermogemmata</taxon>
    </lineage>
</organism>
<dbReference type="GO" id="GO:0005840">
    <property type="term" value="C:ribosome"/>
    <property type="evidence" value="ECO:0007669"/>
    <property type="project" value="UniProtKB-KW"/>
</dbReference>
<comment type="caution">
    <text evidence="6">The sequence shown here is derived from an EMBL/GenBank/DDBJ whole genome shotgun (WGS) entry which is preliminary data.</text>
</comment>
<comment type="similarity">
    <text evidence="1 5">Belongs to the bacterial ribosomal protein bL31 family. Type B subfamily.</text>
</comment>
<dbReference type="RefSeq" id="WP_194537941.1">
    <property type="nucleotide sequence ID" value="NZ_JACEFB010000006.1"/>
</dbReference>